<dbReference type="Gene3D" id="2.30.30.10">
    <property type="entry name" value="Integrase, C-terminal domain superfamily, retroviral"/>
    <property type="match status" value="1"/>
</dbReference>
<dbReference type="Proteomes" id="UP000269221">
    <property type="component" value="Unassembled WGS sequence"/>
</dbReference>
<dbReference type="GO" id="GO:0003964">
    <property type="term" value="F:RNA-directed DNA polymerase activity"/>
    <property type="evidence" value="ECO:0007669"/>
    <property type="project" value="UniProtKB-KW"/>
</dbReference>
<keyword evidence="4" id="KW-0548">Nucleotidyltransferase</keyword>
<keyword evidence="12" id="KW-1185">Reference proteome</keyword>
<evidence type="ECO:0000313" key="11">
    <source>
        <dbReference type="EMBL" id="RMC19603.1"/>
    </source>
</evidence>
<evidence type="ECO:0000256" key="9">
    <source>
        <dbReference type="SAM" id="MobiDB-lite"/>
    </source>
</evidence>
<dbReference type="AlphaFoldDB" id="A0A3M0L2U0"/>
<dbReference type="InterPro" id="IPR010661">
    <property type="entry name" value="RVT_thumb"/>
</dbReference>
<dbReference type="PROSITE" id="PS50878">
    <property type="entry name" value="RT_POL"/>
    <property type="match status" value="1"/>
</dbReference>
<feature type="domain" description="Reverse transcriptase" evidence="10">
    <location>
        <begin position="1"/>
        <end position="126"/>
    </location>
</feature>
<evidence type="ECO:0000256" key="1">
    <source>
        <dbReference type="ARBA" id="ARBA00010879"/>
    </source>
</evidence>
<accession>A0A3M0L2U0</accession>
<organism evidence="11 12">
    <name type="scientific">Hirundo rustica rustica</name>
    <dbReference type="NCBI Taxonomy" id="333673"/>
    <lineage>
        <taxon>Eukaryota</taxon>
        <taxon>Metazoa</taxon>
        <taxon>Chordata</taxon>
        <taxon>Craniata</taxon>
        <taxon>Vertebrata</taxon>
        <taxon>Euteleostomi</taxon>
        <taxon>Archelosauria</taxon>
        <taxon>Archosauria</taxon>
        <taxon>Dinosauria</taxon>
        <taxon>Saurischia</taxon>
        <taxon>Theropoda</taxon>
        <taxon>Coelurosauria</taxon>
        <taxon>Aves</taxon>
        <taxon>Neognathae</taxon>
        <taxon>Neoaves</taxon>
        <taxon>Telluraves</taxon>
        <taxon>Australaves</taxon>
        <taxon>Passeriformes</taxon>
        <taxon>Sylvioidea</taxon>
        <taxon>Hirundinidae</taxon>
        <taxon>Hirundo</taxon>
    </lineage>
</organism>
<keyword evidence="8" id="KW-0695">RNA-directed DNA polymerase</keyword>
<evidence type="ECO:0000313" key="12">
    <source>
        <dbReference type="Proteomes" id="UP000269221"/>
    </source>
</evidence>
<dbReference type="Gene3D" id="3.10.10.10">
    <property type="entry name" value="HIV Type 1 Reverse Transcriptase, subunit A, domain 1"/>
    <property type="match status" value="1"/>
</dbReference>
<dbReference type="EC" id="3.1.26.4" evidence="2"/>
<feature type="compositionally biased region" description="Pro residues" evidence="9">
    <location>
        <begin position="299"/>
        <end position="310"/>
    </location>
</feature>
<protein>
    <recommendedName>
        <fullName evidence="2">ribonuclease H</fullName>
        <ecNumber evidence="2">3.1.26.4</ecNumber>
    </recommendedName>
</protein>
<gene>
    <name evidence="11" type="ORF">DUI87_03162</name>
</gene>
<comment type="caution">
    <text evidence="11">The sequence shown here is derived from an EMBL/GenBank/DDBJ whole genome shotgun (WGS) entry which is preliminary data.</text>
</comment>
<reference evidence="11 12" key="1">
    <citation type="submission" date="2018-07" db="EMBL/GenBank/DDBJ databases">
        <title>A high quality draft genome assembly of the barn swallow (H. rustica rustica).</title>
        <authorList>
            <person name="Formenti G."/>
            <person name="Chiara M."/>
            <person name="Poveda L."/>
            <person name="Francoijs K.-J."/>
            <person name="Bonisoli-Alquati A."/>
            <person name="Canova L."/>
            <person name="Gianfranceschi L."/>
            <person name="Horner D.S."/>
            <person name="Saino N."/>
        </authorList>
    </citation>
    <scope>NUCLEOTIDE SEQUENCE [LARGE SCALE GENOMIC DNA]</scope>
    <source>
        <strain evidence="11">Chelidonia</strain>
        <tissue evidence="11">Blood</tissue>
    </source>
</reference>
<evidence type="ECO:0000256" key="4">
    <source>
        <dbReference type="ARBA" id="ARBA00022695"/>
    </source>
</evidence>
<feature type="region of interest" description="Disordered" evidence="9">
    <location>
        <begin position="275"/>
        <end position="310"/>
    </location>
</feature>
<keyword evidence="5" id="KW-0540">Nuclease</keyword>
<dbReference type="EMBL" id="QRBI01000094">
    <property type="protein sequence ID" value="RMC19603.1"/>
    <property type="molecule type" value="Genomic_DNA"/>
</dbReference>
<dbReference type="GO" id="GO:0035613">
    <property type="term" value="F:RNA stem-loop binding"/>
    <property type="evidence" value="ECO:0007669"/>
    <property type="project" value="TreeGrafter"/>
</dbReference>
<dbReference type="PANTHER" id="PTHR41694:SF3">
    <property type="entry name" value="RNA-DIRECTED DNA POLYMERASE-RELATED"/>
    <property type="match status" value="1"/>
</dbReference>
<dbReference type="SUPFAM" id="SSF50122">
    <property type="entry name" value="DNA-binding domain of retroviral integrase"/>
    <property type="match status" value="1"/>
</dbReference>
<keyword evidence="3" id="KW-0808">Transferase</keyword>
<dbReference type="OrthoDB" id="6773263at2759"/>
<keyword evidence="7" id="KW-0378">Hydrolase</keyword>
<evidence type="ECO:0000256" key="6">
    <source>
        <dbReference type="ARBA" id="ARBA00022759"/>
    </source>
</evidence>
<evidence type="ECO:0000256" key="8">
    <source>
        <dbReference type="ARBA" id="ARBA00022918"/>
    </source>
</evidence>
<evidence type="ECO:0000256" key="7">
    <source>
        <dbReference type="ARBA" id="ARBA00022801"/>
    </source>
</evidence>
<dbReference type="InterPro" id="IPR000477">
    <property type="entry name" value="RT_dom"/>
</dbReference>
<dbReference type="InterPro" id="IPR043128">
    <property type="entry name" value="Rev_trsase/Diguanyl_cyclase"/>
</dbReference>
<comment type="similarity">
    <text evidence="1">Belongs to the beta type-B retroviral polymerase family. HERV class-II K(HML-2) pol subfamily.</text>
</comment>
<evidence type="ECO:0000256" key="3">
    <source>
        <dbReference type="ARBA" id="ARBA00022679"/>
    </source>
</evidence>
<sequence>MDNIKDCFFQIPLHPDDAPWFAFSVPTINREAPRKRYHWRVLPQEVKNRPVICQWYVASLMSPVRAVAEKAIIHHYMDDVLMCAPNDDVLTHALDLTINALIVAGFELQESKVQRMPPWQYLGLQISKWTIVPQKLAIKTKIKTLADVHHLCGVLNWVRPWLGLTTEDLTPLFELLKGGEELSSPRVLPLEAEKALEKVLNPPIIRHFGANQQLTMKERLPVMVKDPETGQTEGPHEVVTWGHGYTCMSTPTGLSEPCHHPNAPEEDMELEEGLDIEGQDYEGWPTQQEWFAESYPGSEHPPPPAQVSAF</sequence>
<evidence type="ECO:0000256" key="5">
    <source>
        <dbReference type="ARBA" id="ARBA00022722"/>
    </source>
</evidence>
<keyword evidence="6" id="KW-0255">Endonuclease</keyword>
<dbReference type="SUPFAM" id="SSF56672">
    <property type="entry name" value="DNA/RNA polymerases"/>
    <property type="match status" value="1"/>
</dbReference>
<dbReference type="GO" id="GO:0004523">
    <property type="term" value="F:RNA-DNA hybrid ribonuclease activity"/>
    <property type="evidence" value="ECO:0007669"/>
    <property type="project" value="UniProtKB-EC"/>
</dbReference>
<dbReference type="InterPro" id="IPR036862">
    <property type="entry name" value="Integrase_C_dom_sf_retrovir"/>
</dbReference>
<dbReference type="Pfam" id="PF00078">
    <property type="entry name" value="RVT_1"/>
    <property type="match status" value="1"/>
</dbReference>
<evidence type="ECO:0000259" key="10">
    <source>
        <dbReference type="PROSITE" id="PS50878"/>
    </source>
</evidence>
<dbReference type="Gene3D" id="3.30.70.270">
    <property type="match status" value="2"/>
</dbReference>
<evidence type="ECO:0000256" key="2">
    <source>
        <dbReference type="ARBA" id="ARBA00012180"/>
    </source>
</evidence>
<dbReference type="PANTHER" id="PTHR41694">
    <property type="entry name" value="ENDOGENOUS RETROVIRUS GROUP K MEMBER POL PROTEIN"/>
    <property type="match status" value="1"/>
</dbReference>
<dbReference type="Pfam" id="PF06817">
    <property type="entry name" value="RVT_thumb"/>
    <property type="match status" value="1"/>
</dbReference>
<proteinExistence type="inferred from homology"/>
<dbReference type="InterPro" id="IPR043502">
    <property type="entry name" value="DNA/RNA_pol_sf"/>
</dbReference>
<name>A0A3M0L2U0_HIRRU</name>